<dbReference type="InterPro" id="IPR000560">
    <property type="entry name" value="His_Pase_clade-2"/>
</dbReference>
<keyword evidence="4" id="KW-0732">Signal</keyword>
<dbReference type="SUPFAM" id="SSF53254">
    <property type="entry name" value="Phosphoglycerate mutase-like"/>
    <property type="match status" value="1"/>
</dbReference>
<keyword evidence="9" id="KW-1185">Reference proteome</keyword>
<dbReference type="Proteomes" id="UP001168821">
    <property type="component" value="Unassembled WGS sequence"/>
</dbReference>
<protein>
    <recommendedName>
        <fullName evidence="3">acid phosphatase</fullName>
        <ecNumber evidence="3">3.1.3.2</ecNumber>
    </recommendedName>
</protein>
<dbReference type="Pfam" id="PF00328">
    <property type="entry name" value="His_Phos_2"/>
    <property type="match status" value="1"/>
</dbReference>
<keyword evidence="6" id="KW-1015">Disulfide bond</keyword>
<dbReference type="SUPFAM" id="SSF48403">
    <property type="entry name" value="Ankyrin repeat"/>
    <property type="match status" value="1"/>
</dbReference>
<accession>A0AA38J2P7</accession>
<dbReference type="GO" id="GO:0003993">
    <property type="term" value="F:acid phosphatase activity"/>
    <property type="evidence" value="ECO:0007669"/>
    <property type="project" value="UniProtKB-EC"/>
</dbReference>
<dbReference type="Pfam" id="PF12796">
    <property type="entry name" value="Ank_2"/>
    <property type="match status" value="1"/>
</dbReference>
<sequence>MKTRTPLDKACYFGDLKTLEELLENLKDSQYSPEELCSSLCTAIKRLNDEDKEENNEKCCELMLKTIKSKKDFDTEQYRDSYGNTPLFYAIYHNNPEIVMELLSTLCLINSNNGPSPIDKVDPEMLRRHFDRCITETIKGVKGPGIKITFNFEPLLCREKHKENPHVDSKLFRHGKEHLTELFPNDPHINKPYEPFGYSQLTTIRKKTQYEIVDYLRETYGDFIPAQYTPDVVYAISTNFKPTKISLELVLAGLFPPLESDIFTEGLNWQPIPFNVEQQEELIGIPLIYCSNFVRQYYKFMLSLEGKAILDSYQNLYQQLSNYSGLAVTSPDEVLDVFETLESEQDYGLELPEWTAEIFLDVLEEAASRYFEFATVTPGLRRLTNGKFLIKILDVSVITILFVFSCFIKLLTIPDCTSFCEIDKFAEQIADDFPGMADICTFTGELM</sequence>
<dbReference type="InterPro" id="IPR050645">
    <property type="entry name" value="Histidine_acid_phosphatase"/>
</dbReference>
<dbReference type="AlphaFoldDB" id="A0AA38J2P7"/>
<dbReference type="InterPro" id="IPR029033">
    <property type="entry name" value="His_PPase_superfam"/>
</dbReference>
<evidence type="ECO:0000256" key="4">
    <source>
        <dbReference type="ARBA" id="ARBA00022729"/>
    </source>
</evidence>
<dbReference type="PANTHER" id="PTHR11567:SF211">
    <property type="entry name" value="PROSTATIC ACID PHOSPHATASE"/>
    <property type="match status" value="1"/>
</dbReference>
<comment type="caution">
    <text evidence="8">The sequence shown here is derived from an EMBL/GenBank/DDBJ whole genome shotgun (WGS) entry which is preliminary data.</text>
</comment>
<reference evidence="8" key="1">
    <citation type="journal article" date="2023" name="G3 (Bethesda)">
        <title>Whole genome assemblies of Zophobas morio and Tenebrio molitor.</title>
        <authorList>
            <person name="Kaur S."/>
            <person name="Stinson S.A."/>
            <person name="diCenzo G.C."/>
        </authorList>
    </citation>
    <scope>NUCLEOTIDE SEQUENCE</scope>
    <source>
        <strain evidence="8">QUZm001</strain>
    </source>
</reference>
<keyword evidence="5" id="KW-0378">Hydrolase</keyword>
<keyword evidence="7" id="KW-0325">Glycoprotein</keyword>
<gene>
    <name evidence="8" type="ORF">Zmor_000396</name>
</gene>
<evidence type="ECO:0000256" key="3">
    <source>
        <dbReference type="ARBA" id="ARBA00012646"/>
    </source>
</evidence>
<name>A0AA38J2P7_9CUCU</name>
<comment type="similarity">
    <text evidence="2">Belongs to the histidine acid phosphatase family.</text>
</comment>
<evidence type="ECO:0000256" key="1">
    <source>
        <dbReference type="ARBA" id="ARBA00000032"/>
    </source>
</evidence>
<dbReference type="Gene3D" id="3.40.50.1240">
    <property type="entry name" value="Phosphoglycerate mutase-like"/>
    <property type="match status" value="1"/>
</dbReference>
<organism evidence="8 9">
    <name type="scientific">Zophobas morio</name>
    <dbReference type="NCBI Taxonomy" id="2755281"/>
    <lineage>
        <taxon>Eukaryota</taxon>
        <taxon>Metazoa</taxon>
        <taxon>Ecdysozoa</taxon>
        <taxon>Arthropoda</taxon>
        <taxon>Hexapoda</taxon>
        <taxon>Insecta</taxon>
        <taxon>Pterygota</taxon>
        <taxon>Neoptera</taxon>
        <taxon>Endopterygota</taxon>
        <taxon>Coleoptera</taxon>
        <taxon>Polyphaga</taxon>
        <taxon>Cucujiformia</taxon>
        <taxon>Tenebrionidae</taxon>
        <taxon>Zophobas</taxon>
    </lineage>
</organism>
<dbReference type="EMBL" id="JALNTZ010000001">
    <property type="protein sequence ID" value="KAJ3664856.1"/>
    <property type="molecule type" value="Genomic_DNA"/>
</dbReference>
<dbReference type="EC" id="3.1.3.2" evidence="3"/>
<evidence type="ECO:0000256" key="6">
    <source>
        <dbReference type="ARBA" id="ARBA00023157"/>
    </source>
</evidence>
<evidence type="ECO:0000256" key="2">
    <source>
        <dbReference type="ARBA" id="ARBA00005375"/>
    </source>
</evidence>
<dbReference type="PANTHER" id="PTHR11567">
    <property type="entry name" value="ACID PHOSPHATASE-RELATED"/>
    <property type="match status" value="1"/>
</dbReference>
<dbReference type="InterPro" id="IPR036770">
    <property type="entry name" value="Ankyrin_rpt-contain_sf"/>
</dbReference>
<evidence type="ECO:0000256" key="5">
    <source>
        <dbReference type="ARBA" id="ARBA00022801"/>
    </source>
</evidence>
<dbReference type="InterPro" id="IPR002110">
    <property type="entry name" value="Ankyrin_rpt"/>
</dbReference>
<comment type="catalytic activity">
    <reaction evidence="1">
        <text>a phosphate monoester + H2O = an alcohol + phosphate</text>
        <dbReference type="Rhea" id="RHEA:15017"/>
        <dbReference type="ChEBI" id="CHEBI:15377"/>
        <dbReference type="ChEBI" id="CHEBI:30879"/>
        <dbReference type="ChEBI" id="CHEBI:43474"/>
        <dbReference type="ChEBI" id="CHEBI:67140"/>
        <dbReference type="EC" id="3.1.3.2"/>
    </reaction>
</comment>
<evidence type="ECO:0000313" key="8">
    <source>
        <dbReference type="EMBL" id="KAJ3664856.1"/>
    </source>
</evidence>
<evidence type="ECO:0000313" key="9">
    <source>
        <dbReference type="Proteomes" id="UP001168821"/>
    </source>
</evidence>
<evidence type="ECO:0000256" key="7">
    <source>
        <dbReference type="ARBA" id="ARBA00023180"/>
    </source>
</evidence>
<dbReference type="Gene3D" id="1.25.40.20">
    <property type="entry name" value="Ankyrin repeat-containing domain"/>
    <property type="match status" value="1"/>
</dbReference>
<proteinExistence type="inferred from homology"/>
<dbReference type="SMART" id="SM00248">
    <property type="entry name" value="ANK"/>
    <property type="match status" value="3"/>
</dbReference>